<keyword evidence="3" id="KW-1185">Reference proteome</keyword>
<dbReference type="EMBL" id="BMMV01000008">
    <property type="protein sequence ID" value="GGJ96906.1"/>
    <property type="molecule type" value="Genomic_DNA"/>
</dbReference>
<feature type="transmembrane region" description="Helical" evidence="1">
    <location>
        <begin position="133"/>
        <end position="153"/>
    </location>
</feature>
<reference evidence="3" key="1">
    <citation type="journal article" date="2019" name="Int. J. Syst. Evol. Microbiol.">
        <title>The Global Catalogue of Microorganisms (GCM) 10K type strain sequencing project: providing services to taxonomists for standard genome sequencing and annotation.</title>
        <authorList>
            <consortium name="The Broad Institute Genomics Platform"/>
            <consortium name="The Broad Institute Genome Sequencing Center for Infectious Disease"/>
            <person name="Wu L."/>
            <person name="Ma J."/>
        </authorList>
    </citation>
    <scope>NUCLEOTIDE SEQUENCE [LARGE SCALE GENOMIC DNA]</scope>
    <source>
        <strain evidence="3">CGMCC 4.7275</strain>
    </source>
</reference>
<proteinExistence type="predicted"/>
<name>A0ABQ2E6Y0_9ACTN</name>
<feature type="transmembrane region" description="Helical" evidence="1">
    <location>
        <begin position="66"/>
        <end position="85"/>
    </location>
</feature>
<keyword evidence="1" id="KW-0812">Transmembrane</keyword>
<evidence type="ECO:0000313" key="3">
    <source>
        <dbReference type="Proteomes" id="UP000660265"/>
    </source>
</evidence>
<evidence type="ECO:0008006" key="4">
    <source>
        <dbReference type="Google" id="ProtNLM"/>
    </source>
</evidence>
<feature type="transmembrane region" description="Helical" evidence="1">
    <location>
        <begin position="165"/>
        <end position="182"/>
    </location>
</feature>
<evidence type="ECO:0000313" key="2">
    <source>
        <dbReference type="EMBL" id="GGJ96906.1"/>
    </source>
</evidence>
<sequence length="270" mass="29436">MYEKVKAEAGGMGSWFHQNFVEPGKIPMLLVLASFVLTFAITRMITRLIRAGKGPFRNIGGSGGTHIHHVVPGVVLMVVGGFGAVGSSRSGVGAAVCAVIFGIGAGLVLDEFALILHLDDVYWSEQGRQSVEVVVLAAALALLVLSGFSPLGVDSLSEEERQDRTSLLLTLSSSFVFVLITLSKGKLWMALVGTLVPPVAIVGALRLARPCSVWARRFYRRRHRARARMTLREYRRVRRWSAPRRRVQDWIGGAPDDELAQRAGAPDPPR</sequence>
<feature type="transmembrane region" description="Helical" evidence="1">
    <location>
        <begin position="188"/>
        <end position="208"/>
    </location>
</feature>
<organism evidence="2 3">
    <name type="scientific">Streptomyces camponoticapitis</name>
    <dbReference type="NCBI Taxonomy" id="1616125"/>
    <lineage>
        <taxon>Bacteria</taxon>
        <taxon>Bacillati</taxon>
        <taxon>Actinomycetota</taxon>
        <taxon>Actinomycetes</taxon>
        <taxon>Kitasatosporales</taxon>
        <taxon>Streptomycetaceae</taxon>
        <taxon>Streptomyces</taxon>
    </lineage>
</organism>
<accession>A0ABQ2E6Y0</accession>
<feature type="transmembrane region" description="Helical" evidence="1">
    <location>
        <begin position="26"/>
        <end position="46"/>
    </location>
</feature>
<comment type="caution">
    <text evidence="2">The sequence shown here is derived from an EMBL/GenBank/DDBJ whole genome shotgun (WGS) entry which is preliminary data.</text>
</comment>
<protein>
    <recommendedName>
        <fullName evidence="4">Integral membrane protein</fullName>
    </recommendedName>
</protein>
<feature type="transmembrane region" description="Helical" evidence="1">
    <location>
        <begin position="92"/>
        <end position="113"/>
    </location>
</feature>
<keyword evidence="1" id="KW-0472">Membrane</keyword>
<dbReference type="Proteomes" id="UP000660265">
    <property type="component" value="Unassembled WGS sequence"/>
</dbReference>
<evidence type="ECO:0000256" key="1">
    <source>
        <dbReference type="SAM" id="Phobius"/>
    </source>
</evidence>
<gene>
    <name evidence="2" type="ORF">GCM10011583_30560</name>
</gene>
<keyword evidence="1" id="KW-1133">Transmembrane helix</keyword>